<proteinExistence type="predicted"/>
<evidence type="ECO:0000313" key="3">
    <source>
        <dbReference type="Proteomes" id="UP000640583"/>
    </source>
</evidence>
<protein>
    <submittedName>
        <fullName evidence="2">Uncharacterized protein</fullName>
    </submittedName>
</protein>
<dbReference type="EMBL" id="JADCKQ010000004">
    <property type="protein sequence ID" value="MBI1493294.1"/>
    <property type="molecule type" value="Genomic_DNA"/>
</dbReference>
<keyword evidence="1" id="KW-1133">Transmembrane helix</keyword>
<keyword evidence="3" id="KW-1185">Reference proteome</keyword>
<keyword evidence="1" id="KW-0472">Membrane</keyword>
<dbReference type="AlphaFoldDB" id="A0A8J7IUY6"/>
<keyword evidence="1" id="KW-0812">Transmembrane</keyword>
<name>A0A8J7IUY6_9RHOB</name>
<evidence type="ECO:0000256" key="1">
    <source>
        <dbReference type="SAM" id="Phobius"/>
    </source>
</evidence>
<sequence>MPLRRDYLQRWLNRYKTPKSLKENWIIMQNTSSVACITVASFTLLVGFTFYQALKPSVLSASTNQDCEAVWHEMTDHNPGARTVRSIPDIIPDTHKDWLIPDPENNWELIYSRYISAAYGFKRNPSETSAHYLVAFDRLISCSEGRHFDHPLDYVQAAYQSVRDRHPESRRQKLLDRAYPYLGQ</sequence>
<accession>A0A8J7IUY6</accession>
<dbReference type="Proteomes" id="UP000640583">
    <property type="component" value="Unassembled WGS sequence"/>
</dbReference>
<gene>
    <name evidence="2" type="ORF">H1D41_06580</name>
</gene>
<organism evidence="2 3">
    <name type="scientific">Halocynthiibacter styelae</name>
    <dbReference type="NCBI Taxonomy" id="2761955"/>
    <lineage>
        <taxon>Bacteria</taxon>
        <taxon>Pseudomonadati</taxon>
        <taxon>Pseudomonadota</taxon>
        <taxon>Alphaproteobacteria</taxon>
        <taxon>Rhodobacterales</taxon>
        <taxon>Paracoccaceae</taxon>
        <taxon>Halocynthiibacter</taxon>
    </lineage>
</organism>
<evidence type="ECO:0000313" key="2">
    <source>
        <dbReference type="EMBL" id="MBI1493294.1"/>
    </source>
</evidence>
<reference evidence="2" key="1">
    <citation type="submission" date="2020-10" db="EMBL/GenBank/DDBJ databases">
        <title>Paenihalocynthiibacter styelae gen. nov., sp. nov., isolated from stalked sea squirt Styela clava.</title>
        <authorList>
            <person name="Kim Y.-O."/>
            <person name="Yoon J.-H."/>
        </authorList>
    </citation>
    <scope>NUCLEOTIDE SEQUENCE</scope>
    <source>
        <strain evidence="2">MYP1-1</strain>
    </source>
</reference>
<comment type="caution">
    <text evidence="2">The sequence shown here is derived from an EMBL/GenBank/DDBJ whole genome shotgun (WGS) entry which is preliminary data.</text>
</comment>
<feature type="transmembrane region" description="Helical" evidence="1">
    <location>
        <begin position="34"/>
        <end position="54"/>
    </location>
</feature>
<dbReference type="RefSeq" id="WP_228848145.1">
    <property type="nucleotide sequence ID" value="NZ_JADCKQ010000004.1"/>
</dbReference>